<dbReference type="SUPFAM" id="SSF53474">
    <property type="entry name" value="alpha/beta-Hydrolases"/>
    <property type="match status" value="1"/>
</dbReference>
<dbReference type="InterPro" id="IPR000801">
    <property type="entry name" value="Esterase-like"/>
</dbReference>
<evidence type="ECO:0000313" key="2">
    <source>
        <dbReference type="EMBL" id="RZS69314.1"/>
    </source>
</evidence>
<dbReference type="PANTHER" id="PTHR48098">
    <property type="entry name" value="ENTEROCHELIN ESTERASE-RELATED"/>
    <property type="match status" value="1"/>
</dbReference>
<protein>
    <submittedName>
        <fullName evidence="2">Putative esterase</fullName>
    </submittedName>
</protein>
<reference evidence="2 3" key="1">
    <citation type="submission" date="2019-02" db="EMBL/GenBank/DDBJ databases">
        <title>Genomic Encyclopedia of Type Strains, Phase IV (KMG-IV): sequencing the most valuable type-strain genomes for metagenomic binning, comparative biology and taxonomic classification.</title>
        <authorList>
            <person name="Goeker M."/>
        </authorList>
    </citation>
    <scope>NUCLEOTIDE SEQUENCE [LARGE SCALE GENOMIC DNA]</scope>
    <source>
        <strain evidence="2 3">DSM 18116</strain>
    </source>
</reference>
<dbReference type="RefSeq" id="WP_130543658.1">
    <property type="nucleotide sequence ID" value="NZ_CP042431.1"/>
</dbReference>
<comment type="caution">
    <text evidence="2">The sequence shown here is derived from an EMBL/GenBank/DDBJ whole genome shotgun (WGS) entry which is preliminary data.</text>
</comment>
<dbReference type="Pfam" id="PF00756">
    <property type="entry name" value="Esterase"/>
    <property type="match status" value="1"/>
</dbReference>
<keyword evidence="1" id="KW-0732">Signal</keyword>
<dbReference type="AlphaFoldDB" id="A0A4Q7MLU5"/>
<proteinExistence type="predicted"/>
<accession>A0A4Q7MLU5</accession>
<gene>
    <name evidence="2" type="ORF">EV199_5151</name>
</gene>
<evidence type="ECO:0000256" key="1">
    <source>
        <dbReference type="SAM" id="SignalP"/>
    </source>
</evidence>
<feature type="chain" id="PRO_5020272190" evidence="1">
    <location>
        <begin position="23"/>
        <end position="486"/>
    </location>
</feature>
<keyword evidence="3" id="KW-1185">Reference proteome</keyword>
<dbReference type="Gene3D" id="3.40.50.1820">
    <property type="entry name" value="alpha/beta hydrolase"/>
    <property type="match status" value="1"/>
</dbReference>
<dbReference type="Proteomes" id="UP000293874">
    <property type="component" value="Unassembled WGS sequence"/>
</dbReference>
<evidence type="ECO:0000313" key="3">
    <source>
        <dbReference type="Proteomes" id="UP000293874"/>
    </source>
</evidence>
<name>A0A4Q7MLU5_9BACT</name>
<dbReference type="InterPro" id="IPR050583">
    <property type="entry name" value="Mycobacterial_A85_antigen"/>
</dbReference>
<dbReference type="EMBL" id="SGXA01000003">
    <property type="protein sequence ID" value="RZS69314.1"/>
    <property type="molecule type" value="Genomic_DNA"/>
</dbReference>
<sequence>MKNTLLLSVALLGGSCLLSVSAQQIKVIYTGNAAEKFSGNVFLYLSKENKEPKSGYVGLTAFPLYRISVKGVKPGQAVVFNDAAVSYPVKLSDLERGEYYAQAVWDKNTGDHLVAETIGNYYNKPSKFNFTKKTDAFFSLSCTEVVKEKAFVETDYSKELKVESKLLSDFHKRPVSLNVAVMLPAAYLKEPDRKFPVLYYVSGFGGDYRRMSGYKSPESFMDTVPFIRVVLDGNCPTGHSVYANSANNGPWGDAMVKELIPAVEAEFRCDGGRVLMGHSSGGWTVLWLQTQYPSVFAGTWSSAPDPVDFRNFSGVDIYNEKNLYYGKDSSLRWIATVAGRFPWISMKQMIRMEHVMNRGEQMQSFNAVFSQRNADGSPRPLVNAATGEIDPVTVNHWQQYDICQFLKNNWSKVKEDLRGKVRISTGEQDNFMLNQAVHLLEKETKDLDTGFEYGYFPGDHFTVFTKEYQSAGVKFLLSCYAAFRNK</sequence>
<dbReference type="OrthoDB" id="9768282at2"/>
<dbReference type="PANTHER" id="PTHR48098:SF3">
    <property type="entry name" value="IRON(III) ENTEROBACTIN ESTERASE"/>
    <property type="match status" value="1"/>
</dbReference>
<feature type="signal peptide" evidence="1">
    <location>
        <begin position="1"/>
        <end position="22"/>
    </location>
</feature>
<organism evidence="2 3">
    <name type="scientific">Pseudobacter ginsenosidimutans</name>
    <dbReference type="NCBI Taxonomy" id="661488"/>
    <lineage>
        <taxon>Bacteria</taxon>
        <taxon>Pseudomonadati</taxon>
        <taxon>Bacteroidota</taxon>
        <taxon>Chitinophagia</taxon>
        <taxon>Chitinophagales</taxon>
        <taxon>Chitinophagaceae</taxon>
        <taxon>Pseudobacter</taxon>
    </lineage>
</organism>
<dbReference type="InterPro" id="IPR029058">
    <property type="entry name" value="AB_hydrolase_fold"/>
</dbReference>
<dbReference type="PROSITE" id="PS51257">
    <property type="entry name" value="PROKAR_LIPOPROTEIN"/>
    <property type="match status" value="1"/>
</dbReference>